<evidence type="ECO:0000256" key="1">
    <source>
        <dbReference type="SAM" id="MobiDB-lite"/>
    </source>
</evidence>
<feature type="region of interest" description="Disordered" evidence="1">
    <location>
        <begin position="1"/>
        <end position="45"/>
    </location>
</feature>
<dbReference type="EMBL" id="JAUZQC010000006">
    <property type="protein sequence ID" value="KAK5869525.1"/>
    <property type="molecule type" value="Genomic_DNA"/>
</dbReference>
<organism evidence="2 3">
    <name type="scientific">Eleginops maclovinus</name>
    <name type="common">Patagonian blennie</name>
    <name type="synonym">Eleginus maclovinus</name>
    <dbReference type="NCBI Taxonomy" id="56733"/>
    <lineage>
        <taxon>Eukaryota</taxon>
        <taxon>Metazoa</taxon>
        <taxon>Chordata</taxon>
        <taxon>Craniata</taxon>
        <taxon>Vertebrata</taxon>
        <taxon>Euteleostomi</taxon>
        <taxon>Actinopterygii</taxon>
        <taxon>Neopterygii</taxon>
        <taxon>Teleostei</taxon>
        <taxon>Neoteleostei</taxon>
        <taxon>Acanthomorphata</taxon>
        <taxon>Eupercaria</taxon>
        <taxon>Perciformes</taxon>
        <taxon>Notothenioidei</taxon>
        <taxon>Eleginopidae</taxon>
        <taxon>Eleginops</taxon>
    </lineage>
</organism>
<accession>A0AAN7XW44</accession>
<gene>
    <name evidence="2" type="ORF">PBY51_024234</name>
</gene>
<proteinExistence type="predicted"/>
<name>A0AAN7XW44_ELEMC</name>
<protein>
    <submittedName>
        <fullName evidence="2">Uncharacterized protein</fullName>
    </submittedName>
</protein>
<feature type="compositionally biased region" description="Basic and acidic residues" evidence="1">
    <location>
        <begin position="23"/>
        <end position="33"/>
    </location>
</feature>
<sequence length="66" mass="7628">MRLSRTCHRMRALDLAPPQGRNLDLKERSERETQTQGPQGEKTDCLSEAYQATVGYMHSQASENWY</sequence>
<reference evidence="2 3" key="2">
    <citation type="journal article" date="2023" name="Mol. Biol. Evol.">
        <title>Genomics of Secondarily Temperate Adaptation in the Only Non-Antarctic Icefish.</title>
        <authorList>
            <person name="Rivera-Colon A.G."/>
            <person name="Rayamajhi N."/>
            <person name="Minhas B.F."/>
            <person name="Madrigal G."/>
            <person name="Bilyk K.T."/>
            <person name="Yoon V."/>
            <person name="Hune M."/>
            <person name="Gregory S."/>
            <person name="Cheng C.H.C."/>
            <person name="Catchen J.M."/>
        </authorList>
    </citation>
    <scope>NUCLEOTIDE SEQUENCE [LARGE SCALE GENOMIC DNA]</scope>
    <source>
        <strain evidence="2">JMC-PN-2008</strain>
    </source>
</reference>
<feature type="compositionally biased region" description="Basic residues" evidence="1">
    <location>
        <begin position="1"/>
        <end position="10"/>
    </location>
</feature>
<reference evidence="2 3" key="1">
    <citation type="journal article" date="2023" name="Genes (Basel)">
        <title>Chromosome-Level Genome Assembly and Circadian Gene Repertoire of the Patagonia Blennie Eleginops maclovinus-The Closest Ancestral Proxy of Antarctic Cryonotothenioids.</title>
        <authorList>
            <person name="Cheng C.C."/>
            <person name="Rivera-Colon A.G."/>
            <person name="Minhas B.F."/>
            <person name="Wilson L."/>
            <person name="Rayamajhi N."/>
            <person name="Vargas-Chacoff L."/>
            <person name="Catchen J.M."/>
        </authorList>
    </citation>
    <scope>NUCLEOTIDE SEQUENCE [LARGE SCALE GENOMIC DNA]</scope>
    <source>
        <strain evidence="2">JMC-PN-2008</strain>
    </source>
</reference>
<keyword evidence="3" id="KW-1185">Reference proteome</keyword>
<evidence type="ECO:0000313" key="2">
    <source>
        <dbReference type="EMBL" id="KAK5869525.1"/>
    </source>
</evidence>
<dbReference type="AlphaFoldDB" id="A0AAN7XW44"/>
<evidence type="ECO:0000313" key="3">
    <source>
        <dbReference type="Proteomes" id="UP001346869"/>
    </source>
</evidence>
<dbReference type="Proteomes" id="UP001346869">
    <property type="component" value="Unassembled WGS sequence"/>
</dbReference>
<comment type="caution">
    <text evidence="2">The sequence shown here is derived from an EMBL/GenBank/DDBJ whole genome shotgun (WGS) entry which is preliminary data.</text>
</comment>